<comment type="similarity">
    <text evidence="2">Belongs to the polysaccharide lyase 1 family.</text>
</comment>
<keyword evidence="2" id="KW-0964">Secreted</keyword>
<dbReference type="EMBL" id="CP080647">
    <property type="protein sequence ID" value="QYX82050.1"/>
    <property type="molecule type" value="Genomic_DNA"/>
</dbReference>
<dbReference type="PANTHER" id="PTHR31683">
    <property type="entry name" value="PECTATE LYASE 18-RELATED"/>
    <property type="match status" value="1"/>
</dbReference>
<dbReference type="InterPro" id="IPR045032">
    <property type="entry name" value="PEL"/>
</dbReference>
<organism evidence="5 6">
    <name type="scientific">Streptomyces akebiae</name>
    <dbReference type="NCBI Taxonomy" id="2865673"/>
    <lineage>
        <taxon>Bacteria</taxon>
        <taxon>Bacillati</taxon>
        <taxon>Actinomycetota</taxon>
        <taxon>Actinomycetes</taxon>
        <taxon>Kitasatosporales</taxon>
        <taxon>Streptomycetaceae</taxon>
        <taxon>Streptomyces</taxon>
    </lineage>
</organism>
<feature type="chain" id="PRO_5045973700" evidence="3">
    <location>
        <begin position="37"/>
        <end position="325"/>
    </location>
</feature>
<sequence length="325" mass="33556">MRTVPPRTQAQRSALVAASAALMTAAALAVPQSAGAAETSPIGYGAGTTGGGSASAVTVSTLAAFQSAVTGNAAKVVRVNGLISLSGQVDIGSNTTVLGVGSSSGFTGGGLRIKEETNVVVRNLNISKPVAPADGITVQESTKVWIDHNSFSADRTHDKDHYDGLLDINHGSDNVTVSWNTFKEHFKGSLVGHSDNNASEDTGHLKVTYHHNHFSNVYSRIPSLRFGTGHFYNNYVDGAETACHSRMGAQMLVENNVFRNTGVAVTTNRSSDVDGYANLRGNDLGGAATEISRVGSFTTPPYGYTPGPASSVVASVTSGAGAGKL</sequence>
<keyword evidence="2" id="KW-0624">Polysaccharide degradation</keyword>
<protein>
    <submittedName>
        <fullName evidence="5">Pectate lyase</fullName>
    </submittedName>
</protein>
<name>A0ABX8Y2D7_9ACTN</name>
<evidence type="ECO:0000313" key="5">
    <source>
        <dbReference type="EMBL" id="QYX82050.1"/>
    </source>
</evidence>
<dbReference type="InterPro" id="IPR011050">
    <property type="entry name" value="Pectin_lyase_fold/virulence"/>
</dbReference>
<dbReference type="Pfam" id="PF00544">
    <property type="entry name" value="Pectate_lyase_4"/>
    <property type="match status" value="1"/>
</dbReference>
<feature type="signal peptide" evidence="3">
    <location>
        <begin position="1"/>
        <end position="36"/>
    </location>
</feature>
<comment type="subcellular location">
    <subcellularLocation>
        <location evidence="2">Secreted</location>
    </subcellularLocation>
</comment>
<dbReference type="Gene3D" id="2.160.20.10">
    <property type="entry name" value="Single-stranded right-handed beta-helix, Pectin lyase-like"/>
    <property type="match status" value="1"/>
</dbReference>
<dbReference type="RefSeq" id="WP_220650610.1">
    <property type="nucleotide sequence ID" value="NZ_CP080647.1"/>
</dbReference>
<keyword evidence="3" id="KW-0732">Signal</keyword>
<accession>A0ABX8Y2D7</accession>
<dbReference type="SUPFAM" id="SSF51126">
    <property type="entry name" value="Pectin lyase-like"/>
    <property type="match status" value="1"/>
</dbReference>
<evidence type="ECO:0000256" key="3">
    <source>
        <dbReference type="SAM" id="SignalP"/>
    </source>
</evidence>
<evidence type="ECO:0000256" key="1">
    <source>
        <dbReference type="ARBA" id="ARBA00023239"/>
    </source>
</evidence>
<dbReference type="Proteomes" id="UP000827138">
    <property type="component" value="Chromosome"/>
</dbReference>
<dbReference type="InterPro" id="IPR012334">
    <property type="entry name" value="Pectin_lyas_fold"/>
</dbReference>
<dbReference type="PANTHER" id="PTHR31683:SF18">
    <property type="entry name" value="PECTATE LYASE 21-RELATED"/>
    <property type="match status" value="1"/>
</dbReference>
<feature type="domain" description="Pectate lyase" evidence="4">
    <location>
        <begin position="52"/>
        <end position="264"/>
    </location>
</feature>
<dbReference type="GO" id="GO:0016829">
    <property type="term" value="F:lyase activity"/>
    <property type="evidence" value="ECO:0007669"/>
    <property type="project" value="UniProtKB-KW"/>
</dbReference>
<keyword evidence="6" id="KW-1185">Reference proteome</keyword>
<evidence type="ECO:0000256" key="2">
    <source>
        <dbReference type="RuleBase" id="RU361173"/>
    </source>
</evidence>
<evidence type="ECO:0000259" key="4">
    <source>
        <dbReference type="SMART" id="SM00656"/>
    </source>
</evidence>
<gene>
    <name evidence="5" type="ORF">K1J60_40800</name>
</gene>
<keyword evidence="2" id="KW-0119">Carbohydrate metabolism</keyword>
<evidence type="ECO:0000313" key="6">
    <source>
        <dbReference type="Proteomes" id="UP000827138"/>
    </source>
</evidence>
<proteinExistence type="inferred from homology"/>
<keyword evidence="1 2" id="KW-0456">Lyase</keyword>
<reference evidence="5 6" key="1">
    <citation type="submission" date="2021-08" db="EMBL/GenBank/DDBJ databases">
        <authorList>
            <person name="Ping M."/>
        </authorList>
    </citation>
    <scope>NUCLEOTIDE SEQUENCE [LARGE SCALE GENOMIC DNA]</scope>
    <source>
        <strain evidence="5 6">MG28</strain>
    </source>
</reference>
<dbReference type="InterPro" id="IPR002022">
    <property type="entry name" value="Pec_lyase"/>
</dbReference>
<dbReference type="SMART" id="SM00656">
    <property type="entry name" value="Amb_all"/>
    <property type="match status" value="1"/>
</dbReference>